<evidence type="ECO:0000313" key="2">
    <source>
        <dbReference type="EMBL" id="SDZ43076.1"/>
    </source>
</evidence>
<dbReference type="GO" id="GO:0005886">
    <property type="term" value="C:plasma membrane"/>
    <property type="evidence" value="ECO:0007669"/>
    <property type="project" value="TreeGrafter"/>
</dbReference>
<dbReference type="Gene3D" id="3.40.50.620">
    <property type="entry name" value="HUPs"/>
    <property type="match status" value="1"/>
</dbReference>
<dbReference type="Proteomes" id="UP000198914">
    <property type="component" value="Unassembled WGS sequence"/>
</dbReference>
<dbReference type="PANTHER" id="PTHR30336:SF20">
    <property type="entry name" value="DUF218 DOMAIN-CONTAINING PROTEIN"/>
    <property type="match status" value="1"/>
</dbReference>
<gene>
    <name evidence="2" type="ORF">SAMN05444004_11457</name>
</gene>
<feature type="domain" description="DUF218" evidence="1">
    <location>
        <begin position="4"/>
        <end position="141"/>
    </location>
</feature>
<evidence type="ECO:0000313" key="3">
    <source>
        <dbReference type="Proteomes" id="UP000198914"/>
    </source>
</evidence>
<reference evidence="3" key="1">
    <citation type="submission" date="2016-10" db="EMBL/GenBank/DDBJ databases">
        <authorList>
            <person name="Varghese N."/>
            <person name="Submissions S."/>
        </authorList>
    </citation>
    <scope>NUCLEOTIDE SEQUENCE [LARGE SCALE GENOMIC DNA]</scope>
    <source>
        <strain evidence="3">DSM 100420</strain>
    </source>
</reference>
<dbReference type="PANTHER" id="PTHR30336">
    <property type="entry name" value="INNER MEMBRANE PROTEIN, PROBABLE PERMEASE"/>
    <property type="match status" value="1"/>
</dbReference>
<evidence type="ECO:0000259" key="1">
    <source>
        <dbReference type="Pfam" id="PF02698"/>
    </source>
</evidence>
<dbReference type="STRING" id="1244108.SAMN05444004_11457"/>
<name>A0A1H3SYH1_9RHOB</name>
<dbReference type="Pfam" id="PF02698">
    <property type="entry name" value="DUF218"/>
    <property type="match status" value="1"/>
</dbReference>
<sequence>MTTAMILGCAVLPDGNPSPTFELRIRHAFELYRSGRVSRVCVTGGLGRYGPPEAHVAYDRLLALGVRSNDILVEDTSINTIQNLTHAFPLVSDGPVILVSNRWHLPRARLVAWIIGMPVSVSGPQGTVPLKSTMAAILREVAATPFTVVRAVRWARRNAR</sequence>
<protein>
    <submittedName>
        <fullName evidence="2">DUF218 domain-containing protein</fullName>
    </submittedName>
</protein>
<dbReference type="EMBL" id="FNPX01000014">
    <property type="protein sequence ID" value="SDZ43076.1"/>
    <property type="molecule type" value="Genomic_DNA"/>
</dbReference>
<accession>A0A1H3SYH1</accession>
<dbReference type="AlphaFoldDB" id="A0A1H3SYH1"/>
<keyword evidence="3" id="KW-1185">Reference proteome</keyword>
<proteinExistence type="predicted"/>
<dbReference type="InterPro" id="IPR051599">
    <property type="entry name" value="Cell_Envelope_Assoc"/>
</dbReference>
<dbReference type="InterPro" id="IPR003848">
    <property type="entry name" value="DUF218"/>
</dbReference>
<dbReference type="RefSeq" id="WP_092647048.1">
    <property type="nucleotide sequence ID" value="NZ_FNPX01000014.1"/>
</dbReference>
<dbReference type="OrthoDB" id="9809813at2"/>
<dbReference type="CDD" id="cd06259">
    <property type="entry name" value="YdcF-like"/>
    <property type="match status" value="1"/>
</dbReference>
<dbReference type="InterPro" id="IPR014729">
    <property type="entry name" value="Rossmann-like_a/b/a_fold"/>
</dbReference>
<organism evidence="2 3">
    <name type="scientific">Jannaschia faecimaris</name>
    <dbReference type="NCBI Taxonomy" id="1244108"/>
    <lineage>
        <taxon>Bacteria</taxon>
        <taxon>Pseudomonadati</taxon>
        <taxon>Pseudomonadota</taxon>
        <taxon>Alphaproteobacteria</taxon>
        <taxon>Rhodobacterales</taxon>
        <taxon>Roseobacteraceae</taxon>
        <taxon>Jannaschia</taxon>
    </lineage>
</organism>